<evidence type="ECO:0000259" key="2">
    <source>
        <dbReference type="Pfam" id="PF13622"/>
    </source>
</evidence>
<dbReference type="InterPro" id="IPR052389">
    <property type="entry name" value="Sec_Metab_Biosynth-Assoc"/>
</dbReference>
<dbReference type="SUPFAM" id="SSF54637">
    <property type="entry name" value="Thioesterase/thiol ester dehydrase-isomerase"/>
    <property type="match status" value="1"/>
</dbReference>
<organism evidence="4 5">
    <name type="scientific">Macrolepiota fuliginosa MF-IS2</name>
    <dbReference type="NCBI Taxonomy" id="1400762"/>
    <lineage>
        <taxon>Eukaryota</taxon>
        <taxon>Fungi</taxon>
        <taxon>Dikarya</taxon>
        <taxon>Basidiomycota</taxon>
        <taxon>Agaricomycotina</taxon>
        <taxon>Agaricomycetes</taxon>
        <taxon>Agaricomycetidae</taxon>
        <taxon>Agaricales</taxon>
        <taxon>Agaricineae</taxon>
        <taxon>Agaricaceae</taxon>
        <taxon>Macrolepiota</taxon>
    </lineage>
</organism>
<protein>
    <recommendedName>
        <fullName evidence="6">Thioesterase family protein</fullName>
    </recommendedName>
</protein>
<evidence type="ECO:0008006" key="6">
    <source>
        <dbReference type="Google" id="ProtNLM"/>
    </source>
</evidence>
<accession>A0A9P5X3V0</accession>
<dbReference type="PANTHER" id="PTHR38110">
    <property type="entry name" value="CHROMOSOME 23, WHOLE GENOME SHOTGUN SEQUENCE"/>
    <property type="match status" value="1"/>
</dbReference>
<dbReference type="EMBL" id="MU151384">
    <property type="protein sequence ID" value="KAF9444333.1"/>
    <property type="molecule type" value="Genomic_DNA"/>
</dbReference>
<feature type="domain" description="Acyl-CoA thioesterase-like N-terminal HotDog" evidence="2">
    <location>
        <begin position="29"/>
        <end position="112"/>
    </location>
</feature>
<dbReference type="PANTHER" id="PTHR38110:SF1">
    <property type="entry name" value="THIOESTERASE DOMAIN-CONTAINING PROTEIN"/>
    <property type="match status" value="1"/>
</dbReference>
<dbReference type="Gene3D" id="2.40.160.210">
    <property type="entry name" value="Acyl-CoA thioesterase, double hotdog domain"/>
    <property type="match status" value="1"/>
</dbReference>
<dbReference type="OrthoDB" id="2532955at2759"/>
<sequence length="335" mass="37454">MAPFHKAIELQPTSQNSGENERVYQGLIDPEWVVVKIPHGGYILALLVDAVINFQSTTPHKDPIHVTAHFLRPSAVGNFEIRVRVLKSGKGFTNLTAELFQKNTLKVTTHMIFAHNGPVPGDKANLTLQSPSAYARRVPLYLHPSTAPRAGGQERWNFQPHIEWTREPDIEAKNKPNHPNRTDRSSIGGEGVEWGSWFGFSDKEEKITSTSIAFLVDIFSNLPSLLPRSERKGLVNSWFPTVTLSIEFKAPIPPPSEYHASRTVGVYSNGKFMHHPQGRHDAYVEIWTAPTNIGEGEPLDGWRDKQVCLAISTQMALAIPFDEASKRADRETARL</sequence>
<evidence type="ECO:0000259" key="3">
    <source>
        <dbReference type="Pfam" id="PF20789"/>
    </source>
</evidence>
<evidence type="ECO:0000313" key="5">
    <source>
        <dbReference type="Proteomes" id="UP000807342"/>
    </source>
</evidence>
<dbReference type="InterPro" id="IPR049449">
    <property type="entry name" value="TesB_ACOT8-like_N"/>
</dbReference>
<evidence type="ECO:0000256" key="1">
    <source>
        <dbReference type="SAM" id="MobiDB-lite"/>
    </source>
</evidence>
<feature type="region of interest" description="Disordered" evidence="1">
    <location>
        <begin position="167"/>
        <end position="188"/>
    </location>
</feature>
<name>A0A9P5X3V0_9AGAR</name>
<dbReference type="Proteomes" id="UP000807342">
    <property type="component" value="Unassembled WGS sequence"/>
</dbReference>
<proteinExistence type="predicted"/>
<comment type="caution">
    <text evidence="4">The sequence shown here is derived from an EMBL/GenBank/DDBJ whole genome shotgun (WGS) entry which is preliminary data.</text>
</comment>
<dbReference type="AlphaFoldDB" id="A0A9P5X3V0"/>
<feature type="compositionally biased region" description="Basic and acidic residues" evidence="1">
    <location>
        <begin position="167"/>
        <end position="184"/>
    </location>
</feature>
<dbReference type="InterPro" id="IPR042171">
    <property type="entry name" value="Acyl-CoA_hotdog"/>
</dbReference>
<dbReference type="Pfam" id="PF13622">
    <property type="entry name" value="4HBT_3"/>
    <property type="match status" value="1"/>
</dbReference>
<gene>
    <name evidence="4" type="ORF">P691DRAFT_712009</name>
</gene>
<feature type="domain" description="Acyl-CoA thioesterase-like C-terminal" evidence="3">
    <location>
        <begin position="173"/>
        <end position="288"/>
    </location>
</feature>
<dbReference type="InterPro" id="IPR029069">
    <property type="entry name" value="HotDog_dom_sf"/>
</dbReference>
<feature type="region of interest" description="Disordered" evidence="1">
    <location>
        <begin position="1"/>
        <end position="20"/>
    </location>
</feature>
<dbReference type="Pfam" id="PF20789">
    <property type="entry name" value="4HBT_3C"/>
    <property type="match status" value="1"/>
</dbReference>
<evidence type="ECO:0000313" key="4">
    <source>
        <dbReference type="EMBL" id="KAF9444333.1"/>
    </source>
</evidence>
<dbReference type="InterPro" id="IPR049450">
    <property type="entry name" value="ACOT8-like_C"/>
</dbReference>
<keyword evidence="5" id="KW-1185">Reference proteome</keyword>
<reference evidence="4" key="1">
    <citation type="submission" date="2020-11" db="EMBL/GenBank/DDBJ databases">
        <authorList>
            <consortium name="DOE Joint Genome Institute"/>
            <person name="Ahrendt S."/>
            <person name="Riley R."/>
            <person name="Andreopoulos W."/>
            <person name="Labutti K."/>
            <person name="Pangilinan J."/>
            <person name="Ruiz-Duenas F.J."/>
            <person name="Barrasa J.M."/>
            <person name="Sanchez-Garcia M."/>
            <person name="Camarero S."/>
            <person name="Miyauchi S."/>
            <person name="Serrano A."/>
            <person name="Linde D."/>
            <person name="Babiker R."/>
            <person name="Drula E."/>
            <person name="Ayuso-Fernandez I."/>
            <person name="Pacheco R."/>
            <person name="Padilla G."/>
            <person name="Ferreira P."/>
            <person name="Barriuso J."/>
            <person name="Kellner H."/>
            <person name="Castanera R."/>
            <person name="Alfaro M."/>
            <person name="Ramirez L."/>
            <person name="Pisabarro A.G."/>
            <person name="Kuo A."/>
            <person name="Tritt A."/>
            <person name="Lipzen A."/>
            <person name="He G."/>
            <person name="Yan M."/>
            <person name="Ng V."/>
            <person name="Cullen D."/>
            <person name="Martin F."/>
            <person name="Rosso M.-N."/>
            <person name="Henrissat B."/>
            <person name="Hibbett D."/>
            <person name="Martinez A.T."/>
            <person name="Grigoriev I.V."/>
        </authorList>
    </citation>
    <scope>NUCLEOTIDE SEQUENCE</scope>
    <source>
        <strain evidence="4">MF-IS2</strain>
    </source>
</reference>